<organism evidence="1 2">
    <name type="scientific">Punica granatum</name>
    <name type="common">Pomegranate</name>
    <dbReference type="NCBI Taxonomy" id="22663"/>
    <lineage>
        <taxon>Eukaryota</taxon>
        <taxon>Viridiplantae</taxon>
        <taxon>Streptophyta</taxon>
        <taxon>Embryophyta</taxon>
        <taxon>Tracheophyta</taxon>
        <taxon>Spermatophyta</taxon>
        <taxon>Magnoliopsida</taxon>
        <taxon>eudicotyledons</taxon>
        <taxon>Gunneridae</taxon>
        <taxon>Pentapetalae</taxon>
        <taxon>rosids</taxon>
        <taxon>malvids</taxon>
        <taxon>Myrtales</taxon>
        <taxon>Lythraceae</taxon>
        <taxon>Punica</taxon>
    </lineage>
</organism>
<reference evidence="1 2" key="1">
    <citation type="submission" date="2017-11" db="EMBL/GenBank/DDBJ databases">
        <title>De-novo sequencing of pomegranate (Punica granatum L.) genome.</title>
        <authorList>
            <person name="Akparov Z."/>
            <person name="Amiraslanov A."/>
            <person name="Hajiyeva S."/>
            <person name="Abbasov M."/>
            <person name="Kaur K."/>
            <person name="Hamwieh A."/>
            <person name="Solovyev V."/>
            <person name="Salamov A."/>
            <person name="Braich B."/>
            <person name="Kosarev P."/>
            <person name="Mahmoud A."/>
            <person name="Hajiyev E."/>
            <person name="Babayeva S."/>
            <person name="Izzatullayeva V."/>
            <person name="Mammadov A."/>
            <person name="Mammadov A."/>
            <person name="Sharifova S."/>
            <person name="Ojaghi J."/>
            <person name="Eynullazada K."/>
            <person name="Bayramov B."/>
            <person name="Abdulazimova A."/>
            <person name="Shahmuradov I."/>
        </authorList>
    </citation>
    <scope>NUCLEOTIDE SEQUENCE [LARGE SCALE GENOMIC DNA]</scope>
    <source>
        <strain evidence="2">cv. AG2017</strain>
        <tissue evidence="1">Leaf</tissue>
    </source>
</reference>
<evidence type="ECO:0000313" key="2">
    <source>
        <dbReference type="Proteomes" id="UP000233551"/>
    </source>
</evidence>
<proteinExistence type="predicted"/>
<dbReference type="AlphaFoldDB" id="A0A2I0I2B6"/>
<sequence length="100" mass="10976">MTISSRCNRASPTPDGDSDLWGRWSGLSGCGNEPPFLLSIRRRGVSRWWGSPAPSRRSLFLSSVVRSVSDGAVLLLDVVRLGSSQVHERPTRLCPRLELG</sequence>
<evidence type="ECO:0000313" key="1">
    <source>
        <dbReference type="EMBL" id="PKI38144.1"/>
    </source>
</evidence>
<comment type="caution">
    <text evidence="1">The sequence shown here is derived from an EMBL/GenBank/DDBJ whole genome shotgun (WGS) entry which is preliminary data.</text>
</comment>
<name>A0A2I0I2B6_PUNGR</name>
<dbReference type="EMBL" id="PGOL01004199">
    <property type="protein sequence ID" value="PKI38144.1"/>
    <property type="molecule type" value="Genomic_DNA"/>
</dbReference>
<accession>A0A2I0I2B6</accession>
<protein>
    <submittedName>
        <fullName evidence="1">Uncharacterized protein</fullName>
    </submittedName>
</protein>
<dbReference type="Proteomes" id="UP000233551">
    <property type="component" value="Unassembled WGS sequence"/>
</dbReference>
<keyword evidence="2" id="KW-1185">Reference proteome</keyword>
<gene>
    <name evidence="1" type="ORF">CRG98_041467</name>
</gene>